<feature type="compositionally biased region" description="Polar residues" evidence="2">
    <location>
        <begin position="127"/>
        <end position="136"/>
    </location>
</feature>
<sequence length="524" mass="59701">MQQSVKKGLLHQSSSGPLHKSPHTAMLYQPRSIQCQQLVSHSSLARQSNPAAHLATSKAADIYLQMLRDNANSALQLQSKPLLNDQLNPEEHNPNITVRVIKPSSPTFIKEVKKMKEQSVGGPQSVGRLSQGSQRIENGDKQKEKGYAYVMQRWRSRNNLATFQSTNKGGSQSKGNNESRTVKSDKRESYCTVRRERSKEILSPSYKPFEIFFSYRRNSPYQTKRSKVSEKLSSVSKKSNNMNASKNASIRCCSRGAKVNATCRKLSPMLFSTFDHRKGIPSFATTVPKQSQPIIDEQHPCMKQSRNHLAQTFTTPGFQMRDMKQQNYNYFTTQAATSRPSLPLQDDVIASMVIAETMEEARVESVQVQTDAQGDLCCHGEAHRHQTTRFALEKALKLSEVLMQEITRLDKLVKRQQQQIFRLEADKENSGCDNMVSEDYSYEAEEEEDAFELRHIAKEKRVLLNDVKQLQAPEKGSLRELLHSQKQKLVKEPQQATKQESYQMLSQRMLMEVAQCLEAHKQMQ</sequence>
<feature type="region of interest" description="Disordered" evidence="2">
    <location>
        <begin position="163"/>
        <end position="190"/>
    </location>
</feature>
<proteinExistence type="predicted"/>
<feature type="compositionally biased region" description="Basic and acidic residues" evidence="2">
    <location>
        <begin position="180"/>
        <end position="190"/>
    </location>
</feature>
<organism evidence="3 4">
    <name type="scientific">Halteria grandinella</name>
    <dbReference type="NCBI Taxonomy" id="5974"/>
    <lineage>
        <taxon>Eukaryota</taxon>
        <taxon>Sar</taxon>
        <taxon>Alveolata</taxon>
        <taxon>Ciliophora</taxon>
        <taxon>Intramacronucleata</taxon>
        <taxon>Spirotrichea</taxon>
        <taxon>Stichotrichia</taxon>
        <taxon>Sporadotrichida</taxon>
        <taxon>Halteriidae</taxon>
        <taxon>Halteria</taxon>
    </lineage>
</organism>
<gene>
    <name evidence="3" type="ORF">FGO68_gene4745</name>
</gene>
<feature type="region of interest" description="Disordered" evidence="2">
    <location>
        <begin position="1"/>
        <end position="23"/>
    </location>
</feature>
<comment type="caution">
    <text evidence="3">The sequence shown here is derived from an EMBL/GenBank/DDBJ whole genome shotgun (WGS) entry which is preliminary data.</text>
</comment>
<reference evidence="3" key="1">
    <citation type="submission" date="2019-06" db="EMBL/GenBank/DDBJ databases">
        <authorList>
            <person name="Zheng W."/>
        </authorList>
    </citation>
    <scope>NUCLEOTIDE SEQUENCE</scope>
    <source>
        <strain evidence="3">QDHG01</strain>
    </source>
</reference>
<accession>A0A8J8NTJ2</accession>
<dbReference type="AlphaFoldDB" id="A0A8J8NTJ2"/>
<evidence type="ECO:0000313" key="4">
    <source>
        <dbReference type="Proteomes" id="UP000785679"/>
    </source>
</evidence>
<dbReference type="Proteomes" id="UP000785679">
    <property type="component" value="Unassembled WGS sequence"/>
</dbReference>
<feature type="region of interest" description="Disordered" evidence="2">
    <location>
        <begin position="115"/>
        <end position="144"/>
    </location>
</feature>
<feature type="compositionally biased region" description="Polar residues" evidence="2">
    <location>
        <begin position="1"/>
        <end position="16"/>
    </location>
</feature>
<keyword evidence="1" id="KW-0175">Coiled coil</keyword>
<feature type="compositionally biased region" description="Polar residues" evidence="2">
    <location>
        <begin position="163"/>
        <end position="179"/>
    </location>
</feature>
<dbReference type="EMBL" id="RRYP01006961">
    <property type="protein sequence ID" value="TNV80833.1"/>
    <property type="molecule type" value="Genomic_DNA"/>
</dbReference>
<keyword evidence="4" id="KW-1185">Reference proteome</keyword>
<name>A0A8J8NTJ2_HALGN</name>
<evidence type="ECO:0000256" key="2">
    <source>
        <dbReference type="SAM" id="MobiDB-lite"/>
    </source>
</evidence>
<feature type="coiled-coil region" evidence="1">
    <location>
        <begin position="399"/>
        <end position="426"/>
    </location>
</feature>
<protein>
    <submittedName>
        <fullName evidence="3">Uncharacterized protein</fullName>
    </submittedName>
</protein>
<evidence type="ECO:0000256" key="1">
    <source>
        <dbReference type="SAM" id="Coils"/>
    </source>
</evidence>
<evidence type="ECO:0000313" key="3">
    <source>
        <dbReference type="EMBL" id="TNV80833.1"/>
    </source>
</evidence>